<evidence type="ECO:0000313" key="8">
    <source>
        <dbReference type="Proteomes" id="UP000677668"/>
    </source>
</evidence>
<gene>
    <name evidence="7" type="ORF">J8C05_06020</name>
</gene>
<dbReference type="SFLD" id="SFLDS00029">
    <property type="entry name" value="Radical_SAM"/>
    <property type="match status" value="1"/>
</dbReference>
<evidence type="ECO:0000256" key="3">
    <source>
        <dbReference type="ARBA" id="ARBA00022723"/>
    </source>
</evidence>
<protein>
    <submittedName>
        <fullName evidence="7">Radical SAM protein</fullName>
    </submittedName>
</protein>
<dbReference type="InterPro" id="IPR006638">
    <property type="entry name" value="Elp3/MiaA/NifB-like_rSAM"/>
</dbReference>
<organism evidence="7 8">
    <name type="scientific">Chloracidobacterium sp. N</name>
    <dbReference type="NCBI Taxonomy" id="2821540"/>
    <lineage>
        <taxon>Bacteria</taxon>
        <taxon>Pseudomonadati</taxon>
        <taxon>Acidobacteriota</taxon>
        <taxon>Terriglobia</taxon>
        <taxon>Terriglobales</taxon>
        <taxon>Acidobacteriaceae</taxon>
        <taxon>Chloracidobacterium</taxon>
        <taxon>Chloracidobacterium aggregatum</taxon>
    </lineage>
</organism>
<keyword evidence="2" id="KW-0949">S-adenosyl-L-methionine</keyword>
<dbReference type="InterPro" id="IPR050377">
    <property type="entry name" value="Radical_SAM_PqqE_MftC-like"/>
</dbReference>
<evidence type="ECO:0000256" key="5">
    <source>
        <dbReference type="ARBA" id="ARBA00023014"/>
    </source>
</evidence>
<feature type="domain" description="Radical SAM core" evidence="6">
    <location>
        <begin position="23"/>
        <end position="239"/>
    </location>
</feature>
<comment type="cofactor">
    <cofactor evidence="1">
        <name>[4Fe-4S] cluster</name>
        <dbReference type="ChEBI" id="CHEBI:49883"/>
    </cofactor>
</comment>
<dbReference type="InterPro" id="IPR013785">
    <property type="entry name" value="Aldolase_TIM"/>
</dbReference>
<keyword evidence="3" id="KW-0479">Metal-binding</keyword>
<sequence length="324" mass="36843">MFRLSLTRRYREARMVLRGVLDRWHPVLVHIVPIRRCNLSCTYCNEYDAVSAPVPLDEMLRRIDKLAELGSSVVAFSGGEPMLHPDIYTMFRRIRAHGMMAGLISNGYYLTRERIEKLNAAGLEYLQISIDNVNPDEVSQKSLKVLDRRLVDLQRYARFAVSINSVIGGGIRHPEDAVTVARRAAELGFAVSCGIIHDGHGALKPLSEAELRAYEEVKRIGKTGYSMIHTFQDNLAHGRPNQWKCRAGARYLYVCEDGLVHYCSQQRGYPGIPLINYTRDDLRREYATPKSCAPFCTIACAHRASTMDFWRDPQPERHPTTVHP</sequence>
<dbReference type="RefSeq" id="WP_211421378.1">
    <property type="nucleotide sequence ID" value="NZ_CP072642.1"/>
</dbReference>
<dbReference type="InterPro" id="IPR058240">
    <property type="entry name" value="rSAM_sf"/>
</dbReference>
<evidence type="ECO:0000259" key="6">
    <source>
        <dbReference type="PROSITE" id="PS51918"/>
    </source>
</evidence>
<dbReference type="EMBL" id="CP072642">
    <property type="protein sequence ID" value="QUV92946.1"/>
    <property type="molecule type" value="Genomic_DNA"/>
</dbReference>
<name>A0ABX8B0A7_9BACT</name>
<dbReference type="SUPFAM" id="SSF102114">
    <property type="entry name" value="Radical SAM enzymes"/>
    <property type="match status" value="1"/>
</dbReference>
<dbReference type="PROSITE" id="PS51918">
    <property type="entry name" value="RADICAL_SAM"/>
    <property type="match status" value="1"/>
</dbReference>
<evidence type="ECO:0000256" key="1">
    <source>
        <dbReference type="ARBA" id="ARBA00001966"/>
    </source>
</evidence>
<dbReference type="SMART" id="SM00729">
    <property type="entry name" value="Elp3"/>
    <property type="match status" value="1"/>
</dbReference>
<dbReference type="InterPro" id="IPR007197">
    <property type="entry name" value="rSAM"/>
</dbReference>
<keyword evidence="4" id="KW-0408">Iron</keyword>
<evidence type="ECO:0000313" key="7">
    <source>
        <dbReference type="EMBL" id="QUV92946.1"/>
    </source>
</evidence>
<dbReference type="SFLD" id="SFLDG01067">
    <property type="entry name" value="SPASM/twitch_domain_containing"/>
    <property type="match status" value="1"/>
</dbReference>
<proteinExistence type="predicted"/>
<dbReference type="PANTHER" id="PTHR11228:SF7">
    <property type="entry name" value="PQQA PEPTIDE CYCLASE"/>
    <property type="match status" value="1"/>
</dbReference>
<dbReference type="Pfam" id="PF04055">
    <property type="entry name" value="Radical_SAM"/>
    <property type="match status" value="1"/>
</dbReference>
<dbReference type="CDD" id="cd01335">
    <property type="entry name" value="Radical_SAM"/>
    <property type="match status" value="1"/>
</dbReference>
<keyword evidence="5" id="KW-0411">Iron-sulfur</keyword>
<accession>A0ABX8B0A7</accession>
<keyword evidence="8" id="KW-1185">Reference proteome</keyword>
<dbReference type="Gene3D" id="3.20.20.70">
    <property type="entry name" value="Aldolase class I"/>
    <property type="match status" value="1"/>
</dbReference>
<evidence type="ECO:0000256" key="2">
    <source>
        <dbReference type="ARBA" id="ARBA00022691"/>
    </source>
</evidence>
<dbReference type="PANTHER" id="PTHR11228">
    <property type="entry name" value="RADICAL SAM DOMAIN PROTEIN"/>
    <property type="match status" value="1"/>
</dbReference>
<evidence type="ECO:0000256" key="4">
    <source>
        <dbReference type="ARBA" id="ARBA00023004"/>
    </source>
</evidence>
<dbReference type="Proteomes" id="UP000677668">
    <property type="component" value="Chromosome 1"/>
</dbReference>
<reference evidence="7 8" key="1">
    <citation type="submission" date="2021-03" db="EMBL/GenBank/DDBJ databases">
        <title>Genomic and phenotypic characterization of Chloracidobacterium isolates provides evidence for multiple species.</title>
        <authorList>
            <person name="Saini M.K."/>
            <person name="Costas A.M.G."/>
            <person name="Tank M."/>
            <person name="Bryant D.A."/>
        </authorList>
    </citation>
    <scope>NUCLEOTIDE SEQUENCE [LARGE SCALE GENOMIC DNA]</scope>
    <source>
        <strain evidence="7 8">N</strain>
    </source>
</reference>